<keyword evidence="2" id="KW-0547">Nucleotide-binding</keyword>
<accession>E7RMC9</accession>
<dbReference type="InterPro" id="IPR050566">
    <property type="entry name" value="Deoxyribonucleoside_kinase"/>
</dbReference>
<keyword evidence="2" id="KW-0067">ATP-binding</keyword>
<comment type="caution">
    <text evidence="4">The sequence shown here is derived from an EMBL/GenBank/DDBJ whole genome shotgun (WGS) entry which is preliminary data.</text>
</comment>
<sequence length="210" mass="24693">MHIAIAGNIGSGKTTLTTMLAKYYGWIPRFEPVDVNPYLSDYYKDISRWSFNMEIYFLKQRFNDLIEISHSTDTVIQDRSIFEGVYVFTATNKAMGNLSDRDYQTYMDLFDSMMMIVNLPDLMIYLRASVPTLVANIQKRGRDYEQEMKLEYLENLNKRYEDFIFDKYKGRLLVIDVDDIDFQHNRQEFAGIVDKIDAELFGLFSHEAGR</sequence>
<dbReference type="eggNOG" id="COG1428">
    <property type="taxonomic scope" value="Bacteria"/>
</dbReference>
<reference evidence="4" key="1">
    <citation type="submission" date="2011-01" db="EMBL/GenBank/DDBJ databases">
        <authorList>
            <person name="Muzny D."/>
            <person name="Qin X."/>
            <person name="Buhay C."/>
            <person name="Dugan-Rocha S."/>
            <person name="Ding Y."/>
            <person name="Chen G."/>
            <person name="Hawes A."/>
            <person name="Holder M."/>
            <person name="Jhangiani S."/>
            <person name="Johnson A."/>
            <person name="Khan Z."/>
            <person name="Li Z."/>
            <person name="Liu W."/>
            <person name="Liu X."/>
            <person name="Perez L."/>
            <person name="Shen H."/>
            <person name="Wang Q."/>
            <person name="Watt J."/>
            <person name="Xi L."/>
            <person name="Xin Y."/>
            <person name="Zhou J."/>
            <person name="Deng J."/>
            <person name="Jiang H."/>
            <person name="Liu Y."/>
            <person name="Qu J."/>
            <person name="Song X.-Z."/>
            <person name="Zhang L."/>
            <person name="Villasana D."/>
            <person name="Johnson A."/>
            <person name="Liu J."/>
            <person name="Liyanage D."/>
            <person name="Lorensuhewa L."/>
            <person name="Robinson T."/>
            <person name="Song A."/>
            <person name="Song B.-B."/>
            <person name="Dinh H."/>
            <person name="Thornton R."/>
            <person name="Coyle M."/>
            <person name="Francisco L."/>
            <person name="Jackson L."/>
            <person name="Javaid M."/>
            <person name="Korchina V."/>
            <person name="Kovar C."/>
            <person name="Mata R."/>
            <person name="Mathew T."/>
            <person name="Ngo R."/>
            <person name="Nguyen L."/>
            <person name="Nguyen N."/>
            <person name="Okwuonu G."/>
            <person name="Ongeri F."/>
            <person name="Pham C."/>
            <person name="Simmons D."/>
            <person name="Wilczek-Boney K."/>
            <person name="Hale W."/>
            <person name="Jakkamsetti A."/>
            <person name="Pham P."/>
            <person name="Ruth R."/>
            <person name="San Lucas F."/>
            <person name="Warren J."/>
            <person name="Zhang J."/>
            <person name="Zhao Z."/>
            <person name="Zhou C."/>
            <person name="Zhu D."/>
            <person name="Lee S."/>
            <person name="Bess C."/>
            <person name="Blankenburg K."/>
            <person name="Forbes L."/>
            <person name="Fu Q."/>
            <person name="Gubbala S."/>
            <person name="Hirani K."/>
            <person name="Jayaseelan J.C."/>
            <person name="Lara F."/>
            <person name="Munidasa M."/>
            <person name="Palculict T."/>
            <person name="Patil S."/>
            <person name="Pu L.-L."/>
            <person name="Saada N."/>
            <person name="Tang L."/>
            <person name="Weissenberger G."/>
            <person name="Zhu Y."/>
            <person name="Hemphill L."/>
            <person name="Shang Y."/>
            <person name="Youmans B."/>
            <person name="Ayvaz T."/>
            <person name="Ross M."/>
            <person name="Santibanez J."/>
            <person name="Aqrawi P."/>
            <person name="Gross S."/>
            <person name="Joshi V."/>
            <person name="Fowler G."/>
            <person name="Nazareth L."/>
            <person name="Reid J."/>
            <person name="Worley K."/>
            <person name="Petrosino J."/>
            <person name="Highlander S."/>
            <person name="Gibbs R."/>
        </authorList>
    </citation>
    <scope>NUCLEOTIDE SEQUENCE [LARGE SCALE GENOMIC DNA]</scope>
    <source>
        <strain evidence="4">ATCC 33269</strain>
    </source>
</reference>
<proteinExistence type="predicted"/>
<dbReference type="GO" id="GO:0005524">
    <property type="term" value="F:ATP binding"/>
    <property type="evidence" value="ECO:0007669"/>
    <property type="project" value="UniProtKB-KW"/>
</dbReference>
<name>E7RMC9_9BACT</name>
<dbReference type="STRING" id="28134.SAMN05444288_0576"/>
<evidence type="ECO:0000313" key="4">
    <source>
        <dbReference type="EMBL" id="EFZ37910.1"/>
    </source>
</evidence>
<evidence type="ECO:0000256" key="2">
    <source>
        <dbReference type="PIRSR" id="PIRSR000705-3"/>
    </source>
</evidence>
<keyword evidence="4" id="KW-0808">Transferase</keyword>
<protein>
    <submittedName>
        <fullName evidence="4">Deoxynucleoside kinase</fullName>
        <ecNumber evidence="4">2.7.1.-</ecNumber>
    </submittedName>
</protein>
<dbReference type="EMBL" id="AEPE02000002">
    <property type="protein sequence ID" value="EFZ37910.1"/>
    <property type="molecule type" value="Genomic_DNA"/>
</dbReference>
<dbReference type="GO" id="GO:0019136">
    <property type="term" value="F:deoxynucleoside kinase activity"/>
    <property type="evidence" value="ECO:0007669"/>
    <property type="project" value="InterPro"/>
</dbReference>
<dbReference type="GO" id="GO:0005737">
    <property type="term" value="C:cytoplasm"/>
    <property type="evidence" value="ECO:0007669"/>
    <property type="project" value="TreeGrafter"/>
</dbReference>
<organism evidence="4 5">
    <name type="scientific">Hoylesella oralis ATCC 33269</name>
    <dbReference type="NCBI Taxonomy" id="873533"/>
    <lineage>
        <taxon>Bacteria</taxon>
        <taxon>Pseudomonadati</taxon>
        <taxon>Bacteroidota</taxon>
        <taxon>Bacteroidia</taxon>
        <taxon>Bacteroidales</taxon>
        <taxon>Prevotellaceae</taxon>
        <taxon>Hoylesella</taxon>
    </lineage>
</organism>
<evidence type="ECO:0000256" key="1">
    <source>
        <dbReference type="PIRSR" id="PIRSR000705-1"/>
    </source>
</evidence>
<keyword evidence="4" id="KW-0418">Kinase</keyword>
<feature type="active site" description="Proton acceptor" evidence="1">
    <location>
        <position position="78"/>
    </location>
</feature>
<gene>
    <name evidence="4" type="primary">dck2</name>
    <name evidence="4" type="ORF">HMPREF0663_10279</name>
</gene>
<dbReference type="CDD" id="cd01673">
    <property type="entry name" value="dNK"/>
    <property type="match status" value="1"/>
</dbReference>
<dbReference type="PANTHER" id="PTHR10513:SF35">
    <property type="entry name" value="DEOXYADENOSINE KINASE"/>
    <property type="match status" value="1"/>
</dbReference>
<evidence type="ECO:0000313" key="5">
    <source>
        <dbReference type="Proteomes" id="UP000005580"/>
    </source>
</evidence>
<evidence type="ECO:0000259" key="3">
    <source>
        <dbReference type="Pfam" id="PF01712"/>
    </source>
</evidence>
<feature type="domain" description="Deoxynucleoside kinase" evidence="3">
    <location>
        <begin position="3"/>
        <end position="197"/>
    </location>
</feature>
<dbReference type="SUPFAM" id="SSF52540">
    <property type="entry name" value="P-loop containing nucleoside triphosphate hydrolases"/>
    <property type="match status" value="1"/>
</dbReference>
<feature type="binding site" evidence="2">
    <location>
        <begin position="7"/>
        <end position="15"/>
    </location>
    <ligand>
        <name>ATP</name>
        <dbReference type="ChEBI" id="CHEBI:30616"/>
    </ligand>
</feature>
<dbReference type="EC" id="2.7.1.-" evidence="4"/>
<dbReference type="Proteomes" id="UP000005580">
    <property type="component" value="Unassembled WGS sequence"/>
</dbReference>
<dbReference type="HOGENOM" id="CLU_030466_2_1_10"/>
<dbReference type="InterPro" id="IPR002624">
    <property type="entry name" value="DCK/DGK"/>
</dbReference>
<dbReference type="Gene3D" id="3.40.50.300">
    <property type="entry name" value="P-loop containing nucleotide triphosphate hydrolases"/>
    <property type="match status" value="1"/>
</dbReference>
<dbReference type="Pfam" id="PF01712">
    <property type="entry name" value="dNK"/>
    <property type="match status" value="1"/>
</dbReference>
<dbReference type="InterPro" id="IPR027417">
    <property type="entry name" value="P-loop_NTPase"/>
</dbReference>
<dbReference type="PIRSF" id="PIRSF000705">
    <property type="entry name" value="DNK"/>
    <property type="match status" value="1"/>
</dbReference>
<dbReference type="PANTHER" id="PTHR10513">
    <property type="entry name" value="DEOXYNUCLEOSIDE KINASE"/>
    <property type="match status" value="1"/>
</dbReference>
<dbReference type="AlphaFoldDB" id="E7RMC9"/>
<keyword evidence="5" id="KW-1185">Reference proteome</keyword>
<dbReference type="InterPro" id="IPR031314">
    <property type="entry name" value="DNK_dom"/>
</dbReference>
<dbReference type="RefSeq" id="WP_004368959.1">
    <property type="nucleotide sequence ID" value="NZ_GL833119.1"/>
</dbReference>